<name>A0A942WSK3_VEIPA</name>
<dbReference type="Proteomes" id="UP000778864">
    <property type="component" value="Unassembled WGS sequence"/>
</dbReference>
<dbReference type="AlphaFoldDB" id="A0A942WSK3"/>
<comment type="caution">
    <text evidence="1">The sequence shown here is derived from an EMBL/GenBank/DDBJ whole genome shotgun (WGS) entry which is preliminary data.</text>
</comment>
<dbReference type="EMBL" id="JAGZMU010000008">
    <property type="protein sequence ID" value="MBS4894048.1"/>
    <property type="molecule type" value="Genomic_DNA"/>
</dbReference>
<organism evidence="1 2">
    <name type="scientific">Veillonella parvula</name>
    <name type="common">Staphylococcus parvulus</name>
    <dbReference type="NCBI Taxonomy" id="29466"/>
    <lineage>
        <taxon>Bacteria</taxon>
        <taxon>Bacillati</taxon>
        <taxon>Bacillota</taxon>
        <taxon>Negativicutes</taxon>
        <taxon>Veillonellales</taxon>
        <taxon>Veillonellaceae</taxon>
        <taxon>Veillonella</taxon>
    </lineage>
</organism>
<dbReference type="RefSeq" id="WP_278468521.1">
    <property type="nucleotide sequence ID" value="NZ_JAGZMU010000008.1"/>
</dbReference>
<proteinExistence type="predicted"/>
<evidence type="ECO:0000313" key="2">
    <source>
        <dbReference type="Proteomes" id="UP000778864"/>
    </source>
</evidence>
<accession>A0A942WSK3</accession>
<evidence type="ECO:0000313" key="1">
    <source>
        <dbReference type="EMBL" id="MBS4894048.1"/>
    </source>
</evidence>
<gene>
    <name evidence="1" type="ORF">KHZ90_09795</name>
</gene>
<protein>
    <submittedName>
        <fullName evidence="1">Uncharacterized protein</fullName>
    </submittedName>
</protein>
<sequence>MKFSYEDIKTNTILESKSFEPCFICGENTKWIDYCSEQRICSSECMKELDRRVIEHENKY</sequence>
<reference evidence="1" key="1">
    <citation type="submission" date="2021-02" db="EMBL/GenBank/DDBJ databases">
        <title>Infant gut strain persistence is associated with maternal origin, phylogeny, and functional potential including surface adhesion and iron acquisition.</title>
        <authorList>
            <person name="Lou Y.C."/>
        </authorList>
    </citation>
    <scope>NUCLEOTIDE SEQUENCE</scope>
    <source>
        <strain evidence="1">L3_108_031G1_dasL3_108_031G1_concoct_20</strain>
    </source>
</reference>